<dbReference type="PROSITE" id="PS51123">
    <property type="entry name" value="OMPA_2"/>
    <property type="match status" value="1"/>
</dbReference>
<organism evidence="7 8">
    <name type="scientific">Pseudoroseicyclus aestuarii</name>
    <dbReference type="NCBI Taxonomy" id="1795041"/>
    <lineage>
        <taxon>Bacteria</taxon>
        <taxon>Pseudomonadati</taxon>
        <taxon>Pseudomonadota</taxon>
        <taxon>Alphaproteobacteria</taxon>
        <taxon>Rhodobacterales</taxon>
        <taxon>Paracoccaceae</taxon>
        <taxon>Pseudoroseicyclus</taxon>
    </lineage>
</organism>
<dbReference type="SUPFAM" id="SSF103088">
    <property type="entry name" value="OmpA-like"/>
    <property type="match status" value="1"/>
</dbReference>
<evidence type="ECO:0000256" key="1">
    <source>
        <dbReference type="ARBA" id="ARBA00004442"/>
    </source>
</evidence>
<dbReference type="CDD" id="cd07185">
    <property type="entry name" value="OmpA_C-like"/>
    <property type="match status" value="1"/>
</dbReference>
<dbReference type="InterPro" id="IPR050330">
    <property type="entry name" value="Bact_OuterMem_StrucFunc"/>
</dbReference>
<sequence>MHALRLLPLCLLPLAGCAEGVGDPAPGAGFGSAVMTNVAVQSGQAGPLGTLQQRFAAEAPTTITFAFNSAALDAQAQAVLAQQARWIRQFPEAHFRVYGHTDLVGSPAYNQALGLRRAQAAVAYLIGQGVGRTQLEAVASFGETRPLIATTAPERANRRTVTEIDGFMAGHPNVLNGKYAAVIMRDYIQSAQAEPRLGVETGAISAASASTP</sequence>
<dbReference type="Gene3D" id="3.30.1330.60">
    <property type="entry name" value="OmpA-like domain"/>
    <property type="match status" value="1"/>
</dbReference>
<dbReference type="Proteomes" id="UP000248311">
    <property type="component" value="Unassembled WGS sequence"/>
</dbReference>
<dbReference type="EMBL" id="QJTE01000002">
    <property type="protein sequence ID" value="PYE84983.1"/>
    <property type="molecule type" value="Genomic_DNA"/>
</dbReference>
<dbReference type="RefSeq" id="WP_110814009.1">
    <property type="nucleotide sequence ID" value="NZ_QJTE01000002.1"/>
</dbReference>
<dbReference type="PANTHER" id="PTHR30329:SF21">
    <property type="entry name" value="LIPOPROTEIN YIAD-RELATED"/>
    <property type="match status" value="1"/>
</dbReference>
<dbReference type="AlphaFoldDB" id="A0A318STL2"/>
<proteinExistence type="predicted"/>
<feature type="signal peptide" evidence="5">
    <location>
        <begin position="1"/>
        <end position="18"/>
    </location>
</feature>
<evidence type="ECO:0000256" key="2">
    <source>
        <dbReference type="ARBA" id="ARBA00023136"/>
    </source>
</evidence>
<dbReference type="OrthoDB" id="9810367at2"/>
<dbReference type="GO" id="GO:0009279">
    <property type="term" value="C:cell outer membrane"/>
    <property type="evidence" value="ECO:0007669"/>
    <property type="project" value="UniProtKB-SubCell"/>
</dbReference>
<name>A0A318STL2_9RHOB</name>
<keyword evidence="3" id="KW-0998">Cell outer membrane</keyword>
<keyword evidence="8" id="KW-1185">Reference proteome</keyword>
<dbReference type="PANTHER" id="PTHR30329">
    <property type="entry name" value="STATOR ELEMENT OF FLAGELLAR MOTOR COMPLEX"/>
    <property type="match status" value="1"/>
</dbReference>
<dbReference type="Pfam" id="PF00691">
    <property type="entry name" value="OmpA"/>
    <property type="match status" value="1"/>
</dbReference>
<dbReference type="InterPro" id="IPR036737">
    <property type="entry name" value="OmpA-like_sf"/>
</dbReference>
<dbReference type="PRINTS" id="PR01021">
    <property type="entry name" value="OMPADOMAIN"/>
</dbReference>
<evidence type="ECO:0000256" key="3">
    <source>
        <dbReference type="ARBA" id="ARBA00023237"/>
    </source>
</evidence>
<dbReference type="InterPro" id="IPR006665">
    <property type="entry name" value="OmpA-like"/>
</dbReference>
<dbReference type="InterPro" id="IPR006664">
    <property type="entry name" value="OMP_bac"/>
</dbReference>
<evidence type="ECO:0000259" key="6">
    <source>
        <dbReference type="PROSITE" id="PS51123"/>
    </source>
</evidence>
<reference evidence="7 8" key="1">
    <citation type="submission" date="2018-06" db="EMBL/GenBank/DDBJ databases">
        <title>Genomic Encyclopedia of Type Strains, Phase III (KMG-III): the genomes of soil and plant-associated and newly described type strains.</title>
        <authorList>
            <person name="Whitman W."/>
        </authorList>
    </citation>
    <scope>NUCLEOTIDE SEQUENCE [LARGE SCALE GENOMIC DNA]</scope>
    <source>
        <strain evidence="7 8">CECT 9025</strain>
    </source>
</reference>
<evidence type="ECO:0000256" key="5">
    <source>
        <dbReference type="SAM" id="SignalP"/>
    </source>
</evidence>
<protein>
    <submittedName>
        <fullName evidence="7">Outer membrane protein OmpA-like peptidoglycan-associated protein</fullName>
    </submittedName>
</protein>
<keyword evidence="5" id="KW-0732">Signal</keyword>
<accession>A0A318STL2</accession>
<keyword evidence="2 4" id="KW-0472">Membrane</keyword>
<feature type="chain" id="PRO_5016390647" evidence="5">
    <location>
        <begin position="19"/>
        <end position="212"/>
    </location>
</feature>
<evidence type="ECO:0000313" key="8">
    <source>
        <dbReference type="Proteomes" id="UP000248311"/>
    </source>
</evidence>
<gene>
    <name evidence="7" type="ORF">DFP88_102788</name>
</gene>
<comment type="caution">
    <text evidence="7">The sequence shown here is derived from an EMBL/GenBank/DDBJ whole genome shotgun (WGS) entry which is preliminary data.</text>
</comment>
<evidence type="ECO:0000313" key="7">
    <source>
        <dbReference type="EMBL" id="PYE84983.1"/>
    </source>
</evidence>
<evidence type="ECO:0000256" key="4">
    <source>
        <dbReference type="PROSITE-ProRule" id="PRU00473"/>
    </source>
</evidence>
<feature type="domain" description="OmpA-like" evidence="6">
    <location>
        <begin position="52"/>
        <end position="168"/>
    </location>
</feature>
<comment type="subcellular location">
    <subcellularLocation>
        <location evidence="1">Cell outer membrane</location>
    </subcellularLocation>
</comment>